<feature type="binding site" evidence="10">
    <location>
        <position position="233"/>
    </location>
    <ligand>
        <name>[4Fe-4S] cluster</name>
        <dbReference type="ChEBI" id="CHEBI:49883"/>
    </ligand>
</feature>
<dbReference type="EMBL" id="MFJD01000004">
    <property type="protein sequence ID" value="OGG04113.1"/>
    <property type="molecule type" value="Genomic_DNA"/>
</dbReference>
<dbReference type="PIRSF" id="PIRSF001435">
    <property type="entry name" value="Nth"/>
    <property type="match status" value="1"/>
</dbReference>
<dbReference type="SMART" id="SM00478">
    <property type="entry name" value="ENDO3c"/>
    <property type="match status" value="1"/>
</dbReference>
<dbReference type="GO" id="GO:0140078">
    <property type="term" value="F:class I DNA-(apurinic or apyrimidinic site) endonuclease activity"/>
    <property type="evidence" value="ECO:0007669"/>
    <property type="project" value="UniProtKB-EC"/>
</dbReference>
<evidence type="ECO:0000256" key="8">
    <source>
        <dbReference type="ARBA" id="ARBA00023204"/>
    </source>
</evidence>
<dbReference type="PANTHER" id="PTHR10359:SF18">
    <property type="entry name" value="ENDONUCLEASE III"/>
    <property type="match status" value="1"/>
</dbReference>
<dbReference type="CDD" id="cd00056">
    <property type="entry name" value="ENDO3c"/>
    <property type="match status" value="1"/>
</dbReference>
<dbReference type="HAMAP" id="MF_00942">
    <property type="entry name" value="Nth"/>
    <property type="match status" value="1"/>
</dbReference>
<reference evidence="12 13" key="1">
    <citation type="journal article" date="2016" name="Nat. Commun.">
        <title>Thousands of microbial genomes shed light on interconnected biogeochemical processes in an aquifer system.</title>
        <authorList>
            <person name="Anantharaman K."/>
            <person name="Brown C.T."/>
            <person name="Hug L.A."/>
            <person name="Sharon I."/>
            <person name="Castelle C.J."/>
            <person name="Probst A.J."/>
            <person name="Thomas B.C."/>
            <person name="Singh A."/>
            <person name="Wilkins M.J."/>
            <person name="Karaoz U."/>
            <person name="Brodie E.L."/>
            <person name="Williams K.H."/>
            <person name="Hubbard S.S."/>
            <person name="Banfield J.F."/>
        </authorList>
    </citation>
    <scope>NUCLEOTIDE SEQUENCE [LARGE SCALE GENOMIC DNA]</scope>
</reference>
<keyword evidence="6 10" id="KW-0408">Iron</keyword>
<organism evidence="12 13">
    <name type="scientific">Candidatus Gottesmanbacteria bacterium RBG_16_52_11</name>
    <dbReference type="NCBI Taxonomy" id="1798374"/>
    <lineage>
        <taxon>Bacteria</taxon>
        <taxon>Candidatus Gottesmaniibacteriota</taxon>
    </lineage>
</organism>
<evidence type="ECO:0000313" key="13">
    <source>
        <dbReference type="Proteomes" id="UP000178448"/>
    </source>
</evidence>
<keyword evidence="5 10" id="KW-0378">Hydrolase</keyword>
<dbReference type="GO" id="GO:0003677">
    <property type="term" value="F:DNA binding"/>
    <property type="evidence" value="ECO:0007669"/>
    <property type="project" value="UniProtKB-UniRule"/>
</dbReference>
<keyword evidence="2 10" id="KW-0004">4Fe-4S</keyword>
<evidence type="ECO:0000256" key="6">
    <source>
        <dbReference type="ARBA" id="ARBA00023004"/>
    </source>
</evidence>
<keyword evidence="10" id="KW-0456">Lyase</keyword>
<comment type="cofactor">
    <cofactor evidence="10">
        <name>[4Fe-4S] cluster</name>
        <dbReference type="ChEBI" id="CHEBI:49883"/>
    </cofactor>
    <text evidence="10">Binds 1 [4Fe-4S] cluster.</text>
</comment>
<evidence type="ECO:0000256" key="10">
    <source>
        <dbReference type="HAMAP-Rule" id="MF_00942"/>
    </source>
</evidence>
<dbReference type="Proteomes" id="UP000178448">
    <property type="component" value="Unassembled WGS sequence"/>
</dbReference>
<protein>
    <recommendedName>
        <fullName evidence="10">Endonuclease III</fullName>
        <ecNumber evidence="10">4.2.99.18</ecNumber>
    </recommendedName>
    <alternativeName>
        <fullName evidence="10">DNA-(apurinic or apyrimidinic site) lyase</fullName>
    </alternativeName>
</protein>
<evidence type="ECO:0000256" key="4">
    <source>
        <dbReference type="ARBA" id="ARBA00022763"/>
    </source>
</evidence>
<feature type="binding site" evidence="10">
    <location>
        <position position="223"/>
    </location>
    <ligand>
        <name>[4Fe-4S] cluster</name>
        <dbReference type="ChEBI" id="CHEBI:49883"/>
    </ligand>
</feature>
<dbReference type="GO" id="GO:0046872">
    <property type="term" value="F:metal ion binding"/>
    <property type="evidence" value="ECO:0007669"/>
    <property type="project" value="UniProtKB-KW"/>
</dbReference>
<dbReference type="InterPro" id="IPR023170">
    <property type="entry name" value="HhH_base_excis_C"/>
</dbReference>
<evidence type="ECO:0000256" key="5">
    <source>
        <dbReference type="ARBA" id="ARBA00022801"/>
    </source>
</evidence>
<evidence type="ECO:0000256" key="9">
    <source>
        <dbReference type="ARBA" id="ARBA00023295"/>
    </source>
</evidence>
<keyword evidence="9 10" id="KW-0326">Glycosidase</keyword>
<comment type="similarity">
    <text evidence="1 10">Belongs to the Nth/MutY family.</text>
</comment>
<evidence type="ECO:0000256" key="2">
    <source>
        <dbReference type="ARBA" id="ARBA00022485"/>
    </source>
</evidence>
<evidence type="ECO:0000256" key="1">
    <source>
        <dbReference type="ARBA" id="ARBA00008343"/>
    </source>
</evidence>
<dbReference type="GO" id="GO:0051539">
    <property type="term" value="F:4 iron, 4 sulfur cluster binding"/>
    <property type="evidence" value="ECO:0007669"/>
    <property type="project" value="UniProtKB-UniRule"/>
</dbReference>
<dbReference type="InterPro" id="IPR005759">
    <property type="entry name" value="Nth"/>
</dbReference>
<keyword evidence="8 10" id="KW-0234">DNA repair</keyword>
<keyword evidence="10" id="KW-0238">DNA-binding</keyword>
<dbReference type="SUPFAM" id="SSF48150">
    <property type="entry name" value="DNA-glycosylase"/>
    <property type="match status" value="1"/>
</dbReference>
<dbReference type="GO" id="GO:0006285">
    <property type="term" value="P:base-excision repair, AP site formation"/>
    <property type="evidence" value="ECO:0007669"/>
    <property type="project" value="TreeGrafter"/>
</dbReference>
<evidence type="ECO:0000256" key="3">
    <source>
        <dbReference type="ARBA" id="ARBA00022723"/>
    </source>
</evidence>
<comment type="catalytic activity">
    <reaction evidence="10">
        <text>2'-deoxyribonucleotide-(2'-deoxyribose 5'-phosphate)-2'-deoxyribonucleotide-DNA = a 3'-end 2'-deoxyribonucleotide-(2,3-dehydro-2,3-deoxyribose 5'-phosphate)-DNA + a 5'-end 5'-phospho-2'-deoxyribonucleoside-DNA + H(+)</text>
        <dbReference type="Rhea" id="RHEA:66592"/>
        <dbReference type="Rhea" id="RHEA-COMP:13180"/>
        <dbReference type="Rhea" id="RHEA-COMP:16897"/>
        <dbReference type="Rhea" id="RHEA-COMP:17067"/>
        <dbReference type="ChEBI" id="CHEBI:15378"/>
        <dbReference type="ChEBI" id="CHEBI:136412"/>
        <dbReference type="ChEBI" id="CHEBI:157695"/>
        <dbReference type="ChEBI" id="CHEBI:167181"/>
        <dbReference type="EC" id="4.2.99.18"/>
    </reaction>
</comment>
<comment type="function">
    <text evidence="10">DNA repair enzyme that has both DNA N-glycosylase activity and AP-lyase activity. The DNA N-glycosylase activity releases various damaged pyrimidines from DNA by cleaving the N-glycosidic bond, leaving an AP (apurinic/apyrimidinic) site. The AP-lyase activity cleaves the phosphodiester bond 3' to the AP site by a beta-elimination, leaving a 3'-terminal unsaturated sugar and a product with a terminal 5'-phosphate.</text>
</comment>
<evidence type="ECO:0000259" key="11">
    <source>
        <dbReference type="SMART" id="SM00478"/>
    </source>
</evidence>
<accession>A0A1F5YVK5</accession>
<keyword evidence="4 10" id="KW-0227">DNA damage</keyword>
<sequence length="243" mass="27032">MAVNATRNVNPADVTRALQIIARLRSEYPEARIALSYQTPWELVVAVILSAQCTDVMVNRVTEKLFKKYRNIGDYADADPAVFEQDIRKTGFFRNKTKHIIAAAKIVKERYGGRVPDSMDGLLSLPGVARKTANIVLYNAYHITGGIAVDTHVQRISQRLRLVHPGEAGGKQPVSAKINGSPAVDYFRDADSNKVENILMKLLPKSDWSDITYILIEHGRNVCKAIAPNCQKCVVWESCPVAR</sequence>
<keyword evidence="7 10" id="KW-0411">Iron-sulfur</keyword>
<evidence type="ECO:0000313" key="12">
    <source>
        <dbReference type="EMBL" id="OGG04113.1"/>
    </source>
</evidence>
<feature type="binding site" evidence="10">
    <location>
        <position position="230"/>
    </location>
    <ligand>
        <name>[4Fe-4S] cluster</name>
        <dbReference type="ChEBI" id="CHEBI:49883"/>
    </ligand>
</feature>
<keyword evidence="3 10" id="KW-0479">Metal-binding</keyword>
<dbReference type="GO" id="GO:0019104">
    <property type="term" value="F:DNA N-glycosylase activity"/>
    <property type="evidence" value="ECO:0007669"/>
    <property type="project" value="UniProtKB-UniRule"/>
</dbReference>
<dbReference type="FunFam" id="1.10.340.30:FF:000001">
    <property type="entry name" value="Endonuclease III"/>
    <property type="match status" value="1"/>
</dbReference>
<evidence type="ECO:0000256" key="7">
    <source>
        <dbReference type="ARBA" id="ARBA00023014"/>
    </source>
</evidence>
<dbReference type="InterPro" id="IPR003265">
    <property type="entry name" value="HhH-GPD_domain"/>
</dbReference>
<feature type="binding site" evidence="10">
    <location>
        <position position="239"/>
    </location>
    <ligand>
        <name>[4Fe-4S] cluster</name>
        <dbReference type="ChEBI" id="CHEBI:49883"/>
    </ligand>
</feature>
<proteinExistence type="inferred from homology"/>
<dbReference type="InterPro" id="IPR011257">
    <property type="entry name" value="DNA_glycosylase"/>
</dbReference>
<dbReference type="Gene3D" id="1.10.1670.10">
    <property type="entry name" value="Helix-hairpin-Helix base-excision DNA repair enzymes (C-terminal)"/>
    <property type="match status" value="1"/>
</dbReference>
<dbReference type="AlphaFoldDB" id="A0A1F5YVK5"/>
<dbReference type="STRING" id="1798374.A2Z33_03035"/>
<dbReference type="EC" id="4.2.99.18" evidence="10"/>
<name>A0A1F5YVK5_9BACT</name>
<dbReference type="Pfam" id="PF00730">
    <property type="entry name" value="HhH-GPD"/>
    <property type="match status" value="1"/>
</dbReference>
<dbReference type="PANTHER" id="PTHR10359">
    <property type="entry name" value="A/G-SPECIFIC ADENINE GLYCOSYLASE/ENDONUCLEASE III"/>
    <property type="match status" value="1"/>
</dbReference>
<dbReference type="Gene3D" id="1.10.340.30">
    <property type="entry name" value="Hypothetical protein, domain 2"/>
    <property type="match status" value="1"/>
</dbReference>
<comment type="caution">
    <text evidence="12">The sequence shown here is derived from an EMBL/GenBank/DDBJ whole genome shotgun (WGS) entry which is preliminary data.</text>
</comment>
<feature type="domain" description="HhH-GPD" evidence="11">
    <location>
        <begin position="49"/>
        <end position="221"/>
    </location>
</feature>
<gene>
    <name evidence="10" type="primary">nth</name>
    <name evidence="12" type="ORF">A2Z33_03035</name>
</gene>